<accession>A0AA96G993</accession>
<proteinExistence type="predicted"/>
<organism evidence="2 3">
    <name type="scientific">Candidatus Nitrospira allomarina</name>
    <dbReference type="NCBI Taxonomy" id="3020900"/>
    <lineage>
        <taxon>Bacteria</taxon>
        <taxon>Pseudomonadati</taxon>
        <taxon>Nitrospirota</taxon>
        <taxon>Nitrospiria</taxon>
        <taxon>Nitrospirales</taxon>
        <taxon>Nitrospiraceae</taxon>
        <taxon>Nitrospira</taxon>
    </lineage>
</organism>
<dbReference type="RefSeq" id="WP_312641511.1">
    <property type="nucleotide sequence ID" value="NZ_CP116967.1"/>
</dbReference>
<gene>
    <name evidence="2" type="ORF">PP769_14865</name>
</gene>
<dbReference type="InterPro" id="IPR036028">
    <property type="entry name" value="SH3-like_dom_sf"/>
</dbReference>
<dbReference type="Pfam" id="PF08239">
    <property type="entry name" value="SH3_3"/>
    <property type="match status" value="1"/>
</dbReference>
<dbReference type="EMBL" id="CP116967">
    <property type="protein sequence ID" value="WNM57246.1"/>
    <property type="molecule type" value="Genomic_DNA"/>
</dbReference>
<evidence type="ECO:0000259" key="1">
    <source>
        <dbReference type="Pfam" id="PF08239"/>
    </source>
</evidence>
<feature type="domain" description="SH3b" evidence="1">
    <location>
        <begin position="36"/>
        <end position="79"/>
    </location>
</feature>
<protein>
    <submittedName>
        <fullName evidence="2">SH3 domain-containing protein</fullName>
    </submittedName>
</protein>
<keyword evidence="3" id="KW-1185">Reference proteome</keyword>
<evidence type="ECO:0000313" key="3">
    <source>
        <dbReference type="Proteomes" id="UP001302719"/>
    </source>
</evidence>
<sequence>MRKWLAFLILVIVGVFPAEGKTSDPGVAVRACQLMSEPFKDARELLSLKEGDAVEILRRKGGWLEVSRKDKTGWVRMLYIRRGGSAETVSAAKEASGVLGLATGRAGSGNVVAATGVRGLDEEELKEAEFNEHELQTLKTYRTSKKQAQDFANQAGLQVQKVPFLQTTDGN</sequence>
<dbReference type="AlphaFoldDB" id="A0AA96G993"/>
<evidence type="ECO:0000313" key="2">
    <source>
        <dbReference type="EMBL" id="WNM57246.1"/>
    </source>
</evidence>
<reference evidence="2 3" key="1">
    <citation type="submission" date="2023-01" db="EMBL/GenBank/DDBJ databases">
        <title>Cultivation and genomic characterization of new, ubiquitous marine nitrite-oxidizing bacteria from the Nitrospirales.</title>
        <authorList>
            <person name="Mueller A.J."/>
            <person name="Daebeler A."/>
            <person name="Herbold C.W."/>
            <person name="Kirkegaard R.H."/>
            <person name="Daims H."/>
        </authorList>
    </citation>
    <scope>NUCLEOTIDE SEQUENCE [LARGE SCALE GENOMIC DNA]</scope>
    <source>
        <strain evidence="2 3">VA</strain>
    </source>
</reference>
<dbReference type="Proteomes" id="UP001302719">
    <property type="component" value="Chromosome"/>
</dbReference>
<dbReference type="KEGG" id="nall:PP769_14865"/>
<dbReference type="Gene3D" id="2.30.30.40">
    <property type="entry name" value="SH3 Domains"/>
    <property type="match status" value="1"/>
</dbReference>
<name>A0AA96G993_9BACT</name>
<dbReference type="InterPro" id="IPR003646">
    <property type="entry name" value="SH3-like_bac-type"/>
</dbReference>
<dbReference type="SUPFAM" id="SSF50044">
    <property type="entry name" value="SH3-domain"/>
    <property type="match status" value="1"/>
</dbReference>